<dbReference type="InterPro" id="IPR018044">
    <property type="entry name" value="Peptidase_S11"/>
</dbReference>
<evidence type="ECO:0000256" key="4">
    <source>
        <dbReference type="ARBA" id="ARBA00012448"/>
    </source>
</evidence>
<dbReference type="Pfam" id="PF00768">
    <property type="entry name" value="Peptidase_S11"/>
    <property type="match status" value="1"/>
</dbReference>
<gene>
    <name evidence="18" type="ORF">K8V01_05245</name>
</gene>
<feature type="active site" description="Proton acceptor" evidence="13">
    <location>
        <position position="62"/>
    </location>
</feature>
<keyword evidence="9" id="KW-0133">Cell shape</keyword>
<dbReference type="GO" id="GO:0006508">
    <property type="term" value="P:proteolysis"/>
    <property type="evidence" value="ECO:0007669"/>
    <property type="project" value="UniProtKB-KW"/>
</dbReference>
<feature type="binding site" evidence="14">
    <location>
        <position position="216"/>
    </location>
    <ligand>
        <name>substrate</name>
    </ligand>
</feature>
<evidence type="ECO:0000256" key="15">
    <source>
        <dbReference type="RuleBase" id="RU004016"/>
    </source>
</evidence>
<dbReference type="Proteomes" id="UP000760668">
    <property type="component" value="Unassembled WGS sequence"/>
</dbReference>
<keyword evidence="10" id="KW-0573">Peptidoglycan synthesis</keyword>
<dbReference type="SUPFAM" id="SSF69189">
    <property type="entry name" value="Penicillin-binding protein associated domain"/>
    <property type="match status" value="1"/>
</dbReference>
<evidence type="ECO:0000256" key="7">
    <source>
        <dbReference type="ARBA" id="ARBA00022729"/>
    </source>
</evidence>
<keyword evidence="8" id="KW-0378">Hydrolase</keyword>
<evidence type="ECO:0000256" key="13">
    <source>
        <dbReference type="PIRSR" id="PIRSR618044-1"/>
    </source>
</evidence>
<evidence type="ECO:0000259" key="17">
    <source>
        <dbReference type="SMART" id="SM00936"/>
    </source>
</evidence>
<dbReference type="PRINTS" id="PR00725">
    <property type="entry name" value="DADACBPTASE1"/>
</dbReference>
<reference evidence="18" key="2">
    <citation type="submission" date="2021-09" db="EMBL/GenBank/DDBJ databases">
        <authorList>
            <person name="Gilroy R."/>
        </authorList>
    </citation>
    <scope>NUCLEOTIDE SEQUENCE</scope>
    <source>
        <strain evidence="18">CHK179-5677</strain>
    </source>
</reference>
<evidence type="ECO:0000256" key="3">
    <source>
        <dbReference type="ARBA" id="ARBA00007164"/>
    </source>
</evidence>
<dbReference type="InterPro" id="IPR037167">
    <property type="entry name" value="Peptidase_S11_C_sf"/>
</dbReference>
<dbReference type="SUPFAM" id="SSF56601">
    <property type="entry name" value="beta-lactamase/transpeptidase-like"/>
    <property type="match status" value="1"/>
</dbReference>
<dbReference type="PANTHER" id="PTHR21581">
    <property type="entry name" value="D-ALANYL-D-ALANINE CARBOXYPEPTIDASE"/>
    <property type="match status" value="1"/>
</dbReference>
<evidence type="ECO:0000256" key="1">
    <source>
        <dbReference type="ARBA" id="ARBA00003217"/>
    </source>
</evidence>
<dbReference type="GO" id="GO:0008360">
    <property type="term" value="P:regulation of cell shape"/>
    <property type="evidence" value="ECO:0007669"/>
    <property type="project" value="UniProtKB-KW"/>
</dbReference>
<feature type="domain" description="Peptidase S11 D-Ala-D-Ala carboxypeptidase A C-terminal" evidence="17">
    <location>
        <begin position="263"/>
        <end position="351"/>
    </location>
</feature>
<proteinExistence type="inferred from homology"/>
<dbReference type="Gene3D" id="3.40.710.10">
    <property type="entry name" value="DD-peptidase/beta-lactamase superfamily"/>
    <property type="match status" value="1"/>
</dbReference>
<evidence type="ECO:0000256" key="12">
    <source>
        <dbReference type="ARBA" id="ARBA00034000"/>
    </source>
</evidence>
<feature type="active site" description="Acyl-ester intermediate" evidence="13">
    <location>
        <position position="59"/>
    </location>
</feature>
<evidence type="ECO:0000256" key="6">
    <source>
        <dbReference type="ARBA" id="ARBA00022670"/>
    </source>
</evidence>
<evidence type="ECO:0000256" key="16">
    <source>
        <dbReference type="SAM" id="SignalP"/>
    </source>
</evidence>
<dbReference type="PANTHER" id="PTHR21581:SF33">
    <property type="entry name" value="D-ALANYL-D-ALANINE CARBOXYPEPTIDASE DACB"/>
    <property type="match status" value="1"/>
</dbReference>
<dbReference type="InterPro" id="IPR001967">
    <property type="entry name" value="Peptidase_S11_N"/>
</dbReference>
<name>A0A921MLG1_9FIRM</name>
<evidence type="ECO:0000256" key="10">
    <source>
        <dbReference type="ARBA" id="ARBA00022984"/>
    </source>
</evidence>
<feature type="chain" id="PRO_5038432001" description="serine-type D-Ala-D-Ala carboxypeptidase" evidence="16">
    <location>
        <begin position="23"/>
        <end position="392"/>
    </location>
</feature>
<dbReference type="AlphaFoldDB" id="A0A921MLG1"/>
<feature type="signal peptide" evidence="16">
    <location>
        <begin position="1"/>
        <end position="22"/>
    </location>
</feature>
<dbReference type="Gene3D" id="2.60.410.10">
    <property type="entry name" value="D-Ala-D-Ala carboxypeptidase, C-terminal domain"/>
    <property type="match status" value="1"/>
</dbReference>
<evidence type="ECO:0000256" key="5">
    <source>
        <dbReference type="ARBA" id="ARBA00022645"/>
    </source>
</evidence>
<feature type="active site" evidence="13">
    <location>
        <position position="115"/>
    </location>
</feature>
<comment type="function">
    <text evidence="1">Removes C-terminal D-alanyl residues from sugar-peptide cell wall precursors.</text>
</comment>
<comment type="caution">
    <text evidence="18">The sequence shown here is derived from an EMBL/GenBank/DDBJ whole genome shotgun (WGS) entry which is preliminary data.</text>
</comment>
<sequence>MKRVFAAVAATLLCLTWLPLSADGAGTPGVSASCAILVDAESGRVLMEKNAHEERAIASITKLMTALVAVESTSDLDRAVTIQKEWTLAEGSSMYLREGEELTLRELLYGLLLVSGNDAALAIAGFCAGDVDTFVEWMNLRAQELGMEHTHFVNPNGLPAEGHYSTAADMAKLAIVVMEQPDLAEIVGTKSVTMAGRTMTNHNKLLWRYEGCVGMKTGYTDAAGRTLVSCAERDGQRLIAVTLNAPNDWADHAAMFDYGFSQWPSILLASAGRDLRTLPIAGSLVRFVPVQVERDVRYPLAADERVTAKIDLPDEVEAPVKEGDIAGSLTYYVDGKEVGSTYLVYSHSVERNAAQPKSILERIFSFFLGEGGGMKAAFYPQILNSYSRRQWS</sequence>
<comment type="pathway">
    <text evidence="2">Cell wall biogenesis; peptidoglycan biosynthesis.</text>
</comment>
<dbReference type="InterPro" id="IPR012338">
    <property type="entry name" value="Beta-lactam/transpept-like"/>
</dbReference>
<dbReference type="InterPro" id="IPR012907">
    <property type="entry name" value="Peptidase_S11_C"/>
</dbReference>
<organism evidence="18 19">
    <name type="scientific">Pseudoflavonifractor capillosus</name>
    <dbReference type="NCBI Taxonomy" id="106588"/>
    <lineage>
        <taxon>Bacteria</taxon>
        <taxon>Bacillati</taxon>
        <taxon>Bacillota</taxon>
        <taxon>Clostridia</taxon>
        <taxon>Eubacteriales</taxon>
        <taxon>Oscillospiraceae</taxon>
        <taxon>Pseudoflavonifractor</taxon>
    </lineage>
</organism>
<keyword evidence="5 18" id="KW-0121">Carboxypeptidase</keyword>
<protein>
    <recommendedName>
        <fullName evidence="4">serine-type D-Ala-D-Ala carboxypeptidase</fullName>
        <ecNumber evidence="4">3.4.16.4</ecNumber>
    </recommendedName>
</protein>
<dbReference type="RefSeq" id="WP_295368118.1">
    <property type="nucleotide sequence ID" value="NZ_DYUC01000048.1"/>
</dbReference>
<evidence type="ECO:0000256" key="2">
    <source>
        <dbReference type="ARBA" id="ARBA00004752"/>
    </source>
</evidence>
<dbReference type="InterPro" id="IPR015956">
    <property type="entry name" value="Peniciliin-bd_prot_C_sf"/>
</dbReference>
<keyword evidence="6" id="KW-0645">Protease</keyword>
<keyword evidence="7 16" id="KW-0732">Signal</keyword>
<dbReference type="EC" id="3.4.16.4" evidence="4"/>
<comment type="similarity">
    <text evidence="3 15">Belongs to the peptidase S11 family.</text>
</comment>
<evidence type="ECO:0000256" key="14">
    <source>
        <dbReference type="PIRSR" id="PIRSR618044-2"/>
    </source>
</evidence>
<dbReference type="Pfam" id="PF07943">
    <property type="entry name" value="PBP5_C"/>
    <property type="match status" value="1"/>
</dbReference>
<dbReference type="PROSITE" id="PS51257">
    <property type="entry name" value="PROKAR_LIPOPROTEIN"/>
    <property type="match status" value="1"/>
</dbReference>
<dbReference type="GO" id="GO:0009252">
    <property type="term" value="P:peptidoglycan biosynthetic process"/>
    <property type="evidence" value="ECO:0007669"/>
    <property type="project" value="UniProtKB-KW"/>
</dbReference>
<keyword evidence="11" id="KW-0961">Cell wall biogenesis/degradation</keyword>
<evidence type="ECO:0000256" key="8">
    <source>
        <dbReference type="ARBA" id="ARBA00022801"/>
    </source>
</evidence>
<dbReference type="EMBL" id="DYUC01000048">
    <property type="protein sequence ID" value="HJG86415.1"/>
    <property type="molecule type" value="Genomic_DNA"/>
</dbReference>
<evidence type="ECO:0000256" key="9">
    <source>
        <dbReference type="ARBA" id="ARBA00022960"/>
    </source>
</evidence>
<evidence type="ECO:0000256" key="11">
    <source>
        <dbReference type="ARBA" id="ARBA00023316"/>
    </source>
</evidence>
<dbReference type="GO" id="GO:0009002">
    <property type="term" value="F:serine-type D-Ala-D-Ala carboxypeptidase activity"/>
    <property type="evidence" value="ECO:0007669"/>
    <property type="project" value="UniProtKB-EC"/>
</dbReference>
<reference evidence="18" key="1">
    <citation type="journal article" date="2021" name="PeerJ">
        <title>Extensive microbial diversity within the chicken gut microbiome revealed by metagenomics and culture.</title>
        <authorList>
            <person name="Gilroy R."/>
            <person name="Ravi A."/>
            <person name="Getino M."/>
            <person name="Pursley I."/>
            <person name="Horton D.L."/>
            <person name="Alikhan N.F."/>
            <person name="Baker D."/>
            <person name="Gharbi K."/>
            <person name="Hall N."/>
            <person name="Watson M."/>
            <person name="Adriaenssens E.M."/>
            <person name="Foster-Nyarko E."/>
            <person name="Jarju S."/>
            <person name="Secka A."/>
            <person name="Antonio M."/>
            <person name="Oren A."/>
            <person name="Chaudhuri R.R."/>
            <person name="La Ragione R."/>
            <person name="Hildebrand F."/>
            <person name="Pallen M.J."/>
        </authorList>
    </citation>
    <scope>NUCLEOTIDE SEQUENCE</scope>
    <source>
        <strain evidence="18">CHK179-5677</strain>
    </source>
</reference>
<dbReference type="SMART" id="SM00936">
    <property type="entry name" value="PBP5_C"/>
    <property type="match status" value="1"/>
</dbReference>
<accession>A0A921MLG1</accession>
<evidence type="ECO:0000313" key="18">
    <source>
        <dbReference type="EMBL" id="HJG86415.1"/>
    </source>
</evidence>
<evidence type="ECO:0000313" key="19">
    <source>
        <dbReference type="Proteomes" id="UP000760668"/>
    </source>
</evidence>
<dbReference type="GO" id="GO:0071555">
    <property type="term" value="P:cell wall organization"/>
    <property type="evidence" value="ECO:0007669"/>
    <property type="project" value="UniProtKB-KW"/>
</dbReference>
<comment type="catalytic activity">
    <reaction evidence="12">
        <text>Preferential cleavage: (Ac)2-L-Lys-D-Ala-|-D-Ala. Also transpeptidation of peptidyl-alanyl moieties that are N-acyl substituents of D-alanine.</text>
        <dbReference type="EC" id="3.4.16.4"/>
    </reaction>
</comment>